<dbReference type="InterPro" id="IPR010061">
    <property type="entry name" value="MeMal-semiAld_DH"/>
</dbReference>
<protein>
    <recommendedName>
        <fullName evidence="1">methylmalonate-semialdehyde dehydrogenase (CoA acylating)</fullName>
        <ecNumber evidence="1">1.2.1.27</ecNumber>
    </recommendedName>
</protein>
<feature type="domain" description="Aldehyde dehydrogenase" evidence="4">
    <location>
        <begin position="17"/>
        <end position="478"/>
    </location>
</feature>
<proteinExistence type="predicted"/>
<dbReference type="EC" id="1.2.1.27" evidence="1"/>
<evidence type="ECO:0000259" key="4">
    <source>
        <dbReference type="Pfam" id="PF00171"/>
    </source>
</evidence>
<accession>A0A3B0TG40</accession>
<evidence type="ECO:0000313" key="5">
    <source>
        <dbReference type="EMBL" id="VAW05966.1"/>
    </source>
</evidence>
<keyword evidence="3" id="KW-0520">NAD</keyword>
<dbReference type="GO" id="GO:0006210">
    <property type="term" value="P:thymine catabolic process"/>
    <property type="evidence" value="ECO:0007669"/>
    <property type="project" value="TreeGrafter"/>
</dbReference>
<dbReference type="PANTHER" id="PTHR43866:SF4">
    <property type="entry name" value="MALONATE-SEMIALDEHYDE DEHYDROGENASE"/>
    <property type="match status" value="1"/>
</dbReference>
<evidence type="ECO:0000256" key="2">
    <source>
        <dbReference type="ARBA" id="ARBA00023002"/>
    </source>
</evidence>
<dbReference type="AlphaFoldDB" id="A0A3B0TG40"/>
<dbReference type="NCBIfam" id="TIGR01722">
    <property type="entry name" value="MMSDH"/>
    <property type="match status" value="1"/>
</dbReference>
<dbReference type="InterPro" id="IPR016160">
    <property type="entry name" value="Ald_DH_CS_CYS"/>
</dbReference>
<dbReference type="InterPro" id="IPR016162">
    <property type="entry name" value="Ald_DH_N"/>
</dbReference>
<dbReference type="InterPro" id="IPR015590">
    <property type="entry name" value="Aldehyde_DH_dom"/>
</dbReference>
<dbReference type="SUPFAM" id="SSF53720">
    <property type="entry name" value="ALDH-like"/>
    <property type="match status" value="1"/>
</dbReference>
<dbReference type="Pfam" id="PF00171">
    <property type="entry name" value="Aldedh"/>
    <property type="match status" value="1"/>
</dbReference>
<dbReference type="PROSITE" id="PS00070">
    <property type="entry name" value="ALDEHYDE_DEHYDR_CYS"/>
    <property type="match status" value="1"/>
</dbReference>
<evidence type="ECO:0000256" key="1">
    <source>
        <dbReference type="ARBA" id="ARBA00013048"/>
    </source>
</evidence>
<dbReference type="FunFam" id="3.40.605.10:FF:000003">
    <property type="entry name" value="Methylmalonate-semialdehyde dehydrogenase [acylating]"/>
    <property type="match status" value="1"/>
</dbReference>
<dbReference type="CDD" id="cd07085">
    <property type="entry name" value="ALDH_F6_MMSDH"/>
    <property type="match status" value="1"/>
</dbReference>
<sequence length="497" mass="53523">MKQYTHFIGGEHMNGTSGRFSDVFNPSTGAKSADVPLASKSEVENAIAVAEAAFPAWSATSVLQRSRIMTRFTALLYKHQPELAELVACEHGKVIEDAMGSVLRGIEVAEFACGIPHLQKGEFSDNVAGGIDIYSMRKPLGVVAGITPFNFPAMIPLWMACMAMITGNTVVLKPSEKDPACPMRLAELFLEAGGPAGVFNVVNGDKLAVDTLLHDSRIKAVSFVGSTPIAQYVYETATRNGKRCQAMGGAKNHMLILPDADLENVANALMGAAYGSAGERCMAISVGVCVGDEVADRLVELLTPRVKALKIGTSLEKNLEMGPLVTAAHRTKVMDYIQMGVDEGAELVVDGRDFVLKGSEDGFFLGGSLFDNVKKDMRSYREEIFGPVLQLMRVQDFEEGMALASDHQYGNGTSIFTRSGAAARTYADRVEVGMVGINVPIPVPLAFHSFGGWKASAFGDHNQFGMEAVRFYTKVKTVTSRWPESTIAADFSIPTLK</sequence>
<dbReference type="FunFam" id="3.40.309.10:FF:000002">
    <property type="entry name" value="Methylmalonate-semialdehyde dehydrogenase (Acylating)"/>
    <property type="match status" value="1"/>
</dbReference>
<gene>
    <name evidence="5" type="ORF">MNBD_ALPHA01-1226</name>
</gene>
<dbReference type="Gene3D" id="3.40.605.10">
    <property type="entry name" value="Aldehyde Dehydrogenase, Chain A, domain 1"/>
    <property type="match status" value="1"/>
</dbReference>
<dbReference type="GO" id="GO:0004491">
    <property type="term" value="F:methylmalonate-semialdehyde dehydrogenase (acylating, NAD) activity"/>
    <property type="evidence" value="ECO:0007669"/>
    <property type="project" value="UniProtKB-EC"/>
</dbReference>
<evidence type="ECO:0000256" key="3">
    <source>
        <dbReference type="ARBA" id="ARBA00023027"/>
    </source>
</evidence>
<dbReference type="EMBL" id="UOEJ01000224">
    <property type="protein sequence ID" value="VAW05966.1"/>
    <property type="molecule type" value="Genomic_DNA"/>
</dbReference>
<keyword evidence="2 5" id="KW-0560">Oxidoreductase</keyword>
<dbReference type="InterPro" id="IPR016161">
    <property type="entry name" value="Ald_DH/histidinol_DH"/>
</dbReference>
<dbReference type="PANTHER" id="PTHR43866">
    <property type="entry name" value="MALONATE-SEMIALDEHYDE DEHYDROGENASE"/>
    <property type="match status" value="1"/>
</dbReference>
<dbReference type="Gene3D" id="3.40.309.10">
    <property type="entry name" value="Aldehyde Dehydrogenase, Chain A, domain 2"/>
    <property type="match status" value="1"/>
</dbReference>
<dbReference type="GO" id="GO:0006574">
    <property type="term" value="P:L-valine catabolic process"/>
    <property type="evidence" value="ECO:0007669"/>
    <property type="project" value="TreeGrafter"/>
</dbReference>
<dbReference type="InterPro" id="IPR016163">
    <property type="entry name" value="Ald_DH_C"/>
</dbReference>
<reference evidence="5" key="1">
    <citation type="submission" date="2018-06" db="EMBL/GenBank/DDBJ databases">
        <authorList>
            <person name="Zhirakovskaya E."/>
        </authorList>
    </citation>
    <scope>NUCLEOTIDE SEQUENCE</scope>
</reference>
<name>A0A3B0TG40_9ZZZZ</name>
<organism evidence="5">
    <name type="scientific">hydrothermal vent metagenome</name>
    <dbReference type="NCBI Taxonomy" id="652676"/>
    <lineage>
        <taxon>unclassified sequences</taxon>
        <taxon>metagenomes</taxon>
        <taxon>ecological metagenomes</taxon>
    </lineage>
</organism>